<dbReference type="GO" id="GO:0006048">
    <property type="term" value="P:UDP-N-acetylglucosamine biosynthetic process"/>
    <property type="evidence" value="ECO:0007669"/>
    <property type="project" value="UniProtKB-UniRule"/>
</dbReference>
<keyword evidence="19" id="KW-1185">Reference proteome</keyword>
<feature type="active site" description="Phosphoserine intermediate" evidence="12">
    <location>
        <position position="64"/>
    </location>
</feature>
<evidence type="ECO:0000256" key="5">
    <source>
        <dbReference type="ARBA" id="ARBA00022553"/>
    </source>
</evidence>
<comment type="function">
    <text evidence="11">Interconverts GlcNAc-6-P and GlcNAc-1-P.</text>
</comment>
<comment type="cofactor">
    <cofactor evidence="11 14">
        <name>Mg(2+)</name>
        <dbReference type="ChEBI" id="CHEBI:18420"/>
    </cofactor>
    <text evidence="11 14">Binds 1 Mg(2+) ion per subunit.</text>
</comment>
<feature type="binding site" evidence="13">
    <location>
        <begin position="493"/>
        <end position="497"/>
    </location>
    <ligand>
        <name>substrate</name>
    </ligand>
</feature>
<accession>A0AAW1S2H1</accession>
<dbReference type="Gene3D" id="3.40.120.10">
    <property type="entry name" value="Alpha-D-Glucose-1,6-Bisphosphate, subunit A, domain 3"/>
    <property type="match status" value="3"/>
</dbReference>
<evidence type="ECO:0000256" key="2">
    <source>
        <dbReference type="ARBA" id="ARBA00004865"/>
    </source>
</evidence>
<evidence type="ECO:0000256" key="4">
    <source>
        <dbReference type="ARBA" id="ARBA00012731"/>
    </source>
</evidence>
<evidence type="ECO:0000313" key="18">
    <source>
        <dbReference type="EMBL" id="KAK9839856.1"/>
    </source>
</evidence>
<feature type="binding site" evidence="14">
    <location>
        <position position="276"/>
    </location>
    <ligand>
        <name>Mg(2+)</name>
        <dbReference type="ChEBI" id="CHEBI:18420"/>
    </ligand>
</feature>
<organism evidence="18 19">
    <name type="scientific">Elliptochloris bilobata</name>
    <dbReference type="NCBI Taxonomy" id="381761"/>
    <lineage>
        <taxon>Eukaryota</taxon>
        <taxon>Viridiplantae</taxon>
        <taxon>Chlorophyta</taxon>
        <taxon>core chlorophytes</taxon>
        <taxon>Trebouxiophyceae</taxon>
        <taxon>Trebouxiophyceae incertae sedis</taxon>
        <taxon>Elliptochloris clade</taxon>
        <taxon>Elliptochloris</taxon>
    </lineage>
</organism>
<dbReference type="InterPro" id="IPR016657">
    <property type="entry name" value="PAGM"/>
</dbReference>
<dbReference type="Gene3D" id="3.30.310.50">
    <property type="entry name" value="Alpha-D-phosphohexomutase, C-terminal domain"/>
    <property type="match status" value="1"/>
</dbReference>
<feature type="domain" description="Phosphoacetylglucosamine mutase AMG1" evidence="17">
    <location>
        <begin position="297"/>
        <end position="432"/>
    </location>
</feature>
<keyword evidence="7 11" id="KW-0460">Magnesium</keyword>
<dbReference type="GO" id="GO:0000287">
    <property type="term" value="F:magnesium ion binding"/>
    <property type="evidence" value="ECO:0007669"/>
    <property type="project" value="InterPro"/>
</dbReference>
<evidence type="ECO:0000256" key="11">
    <source>
        <dbReference type="PIRNR" id="PIRNR016408"/>
    </source>
</evidence>
<sequence length="535" mass="55217">MDTSELKAASARYPKPPDLTPAYGTAGFRALADLLPSTVFRCGVLMVARSLKGGGNTGLVVTASHNPEADNGVKLVDPSGCMLEQAWESHADRLAAADTDEVVCAAVQELFRTEDIPYGTGVVMVAHDTRPSAAGLAAAAVAGVIALGGVAIPCGLLTTPQLHWMVRQANASAKHDEGAYFGALADGFATLVGRSPAPVQAVVVDCANGVGGAKLRALAERLGPQRLPLDVRNAGGAACSGGGLNDRCGAEHVQKERAVPIGCADIGVGGRCASLDGDADRIVFWTLADGGGMTLFDGDRIAALAALLVRDLLAALPADEHTPTVGVVQTAYANGASTAYLAGLGLAVVCTLTGVKHLHAAAEAFDAGIYFEANGHGTVLFGQRLVQRLHELPDDCEAARDLLALESMVNQAVGDALSGLLLVEAVLRQRGWGLAEWGALYTDLPSRQLKVRVRDRSVVRTTDAETRTVAPDGLQQAIDAAVQAAPGGRAFVRPSGTEDVVRVYAEADTQPAADALAAEVMRAVHDLAGRTGARP</sequence>
<dbReference type="PROSITE" id="PS00710">
    <property type="entry name" value="PGM_PMM"/>
    <property type="match status" value="1"/>
</dbReference>
<dbReference type="AlphaFoldDB" id="A0AAW1S2H1"/>
<dbReference type="SUPFAM" id="SSF55957">
    <property type="entry name" value="Phosphoglucomutase, C-terminal domain"/>
    <property type="match status" value="1"/>
</dbReference>
<dbReference type="Pfam" id="PF21404">
    <property type="entry name" value="AMG1_III"/>
    <property type="match status" value="1"/>
</dbReference>
<reference evidence="18 19" key="1">
    <citation type="journal article" date="2024" name="Nat. Commun.">
        <title>Phylogenomics reveals the evolutionary origins of lichenization in chlorophyte algae.</title>
        <authorList>
            <person name="Puginier C."/>
            <person name="Libourel C."/>
            <person name="Otte J."/>
            <person name="Skaloud P."/>
            <person name="Haon M."/>
            <person name="Grisel S."/>
            <person name="Petersen M."/>
            <person name="Berrin J.G."/>
            <person name="Delaux P.M."/>
            <person name="Dal Grande F."/>
            <person name="Keller J."/>
        </authorList>
    </citation>
    <scope>NUCLEOTIDE SEQUENCE [LARGE SCALE GENOMIC DNA]</scope>
    <source>
        <strain evidence="18 19">SAG 245.80</strain>
    </source>
</reference>
<dbReference type="EC" id="5.4.2.3" evidence="4 11"/>
<evidence type="ECO:0000256" key="10">
    <source>
        <dbReference type="ARBA" id="ARBA00032065"/>
    </source>
</evidence>
<feature type="binding site" evidence="14">
    <location>
        <position position="278"/>
    </location>
    <ligand>
        <name>Mg(2+)</name>
        <dbReference type="ChEBI" id="CHEBI:18420"/>
    </ligand>
</feature>
<feature type="domain" description="Alpha-D-phosphohexomutase C-terminal" evidence="15">
    <location>
        <begin position="460"/>
        <end position="522"/>
    </location>
</feature>
<evidence type="ECO:0000259" key="16">
    <source>
        <dbReference type="Pfam" id="PF02878"/>
    </source>
</evidence>
<keyword evidence="8 11" id="KW-0413">Isomerase</keyword>
<dbReference type="PIRSF" id="PIRSF016408">
    <property type="entry name" value="PAGM"/>
    <property type="match status" value="1"/>
</dbReference>
<feature type="domain" description="Alpha-D-phosphohexomutase alpha/beta/alpha" evidence="16">
    <location>
        <begin position="55"/>
        <end position="89"/>
    </location>
</feature>
<evidence type="ECO:0000256" key="12">
    <source>
        <dbReference type="PIRSR" id="PIRSR016408-1"/>
    </source>
</evidence>
<dbReference type="InterPro" id="IPR016066">
    <property type="entry name" value="A-D-PHexomutase_CS"/>
</dbReference>
<proteinExistence type="inferred from homology"/>
<evidence type="ECO:0000256" key="13">
    <source>
        <dbReference type="PIRSR" id="PIRSR016408-2"/>
    </source>
</evidence>
<dbReference type="PANTHER" id="PTHR45955">
    <property type="entry name" value="PHOSPHOACETYLGLUCOSAMINE MUTASE"/>
    <property type="match status" value="1"/>
</dbReference>
<dbReference type="Proteomes" id="UP001445335">
    <property type="component" value="Unassembled WGS sequence"/>
</dbReference>
<keyword evidence="6 11" id="KW-0479">Metal-binding</keyword>
<name>A0AAW1S2H1_9CHLO</name>
<dbReference type="CDD" id="cd03086">
    <property type="entry name" value="PGM3"/>
    <property type="match status" value="1"/>
</dbReference>
<dbReference type="GO" id="GO:0005975">
    <property type="term" value="P:carbohydrate metabolic process"/>
    <property type="evidence" value="ECO:0007669"/>
    <property type="project" value="InterPro"/>
</dbReference>
<feature type="domain" description="Alpha-D-phosphohexomutase alpha/beta/alpha" evidence="16">
    <location>
        <begin position="103"/>
        <end position="173"/>
    </location>
</feature>
<comment type="pathway">
    <text evidence="2 11">Nucleotide-sugar biosynthesis; UDP-N-acetyl-alpha-D-glucosamine biosynthesis; N-acetyl-alpha-D-glucosamine 1-phosphate from alpha-D-glucosamine 6-phosphate (route I): step 2/2.</text>
</comment>
<dbReference type="InterPro" id="IPR016055">
    <property type="entry name" value="A-D-PHexomutase_a/b/a-I/II/III"/>
</dbReference>
<comment type="caution">
    <text evidence="18">The sequence shown here is derived from an EMBL/GenBank/DDBJ whole genome shotgun (WGS) entry which is preliminary data.</text>
</comment>
<comment type="catalytic activity">
    <reaction evidence="1 11">
        <text>N-acetyl-alpha-D-glucosamine 1-phosphate = N-acetyl-D-glucosamine 6-phosphate</text>
        <dbReference type="Rhea" id="RHEA:23804"/>
        <dbReference type="ChEBI" id="CHEBI:57513"/>
        <dbReference type="ChEBI" id="CHEBI:57776"/>
        <dbReference type="EC" id="5.4.2.3"/>
    </reaction>
</comment>
<dbReference type="InterPro" id="IPR005844">
    <property type="entry name" value="A-D-PHexomutase_a/b/a-I"/>
</dbReference>
<dbReference type="EMBL" id="JALJOU010000014">
    <property type="protein sequence ID" value="KAK9839856.1"/>
    <property type="molecule type" value="Genomic_DNA"/>
</dbReference>
<feature type="binding site" evidence="13">
    <location>
        <begin position="372"/>
        <end position="374"/>
    </location>
    <ligand>
        <name>substrate</name>
    </ligand>
</feature>
<evidence type="ECO:0000256" key="14">
    <source>
        <dbReference type="PIRSR" id="PIRSR016408-3"/>
    </source>
</evidence>
<evidence type="ECO:0000259" key="17">
    <source>
        <dbReference type="Pfam" id="PF21404"/>
    </source>
</evidence>
<evidence type="ECO:0000256" key="8">
    <source>
        <dbReference type="ARBA" id="ARBA00023235"/>
    </source>
</evidence>
<dbReference type="Pfam" id="PF00408">
    <property type="entry name" value="PGM_PMM_IV"/>
    <property type="match status" value="1"/>
</dbReference>
<feature type="binding site" evidence="13">
    <location>
        <position position="502"/>
    </location>
    <ligand>
        <name>substrate</name>
    </ligand>
</feature>
<comment type="similarity">
    <text evidence="3 11">Belongs to the phosphohexose mutase family.</text>
</comment>
<feature type="binding site" evidence="14">
    <location>
        <position position="280"/>
    </location>
    <ligand>
        <name>Mg(2+)</name>
        <dbReference type="ChEBI" id="CHEBI:18420"/>
    </ligand>
</feature>
<dbReference type="InterPro" id="IPR036900">
    <property type="entry name" value="A-D-PHexomutase_C_sf"/>
</dbReference>
<dbReference type="InterPro" id="IPR005843">
    <property type="entry name" value="A-D-PHexomutase_C"/>
</dbReference>
<feature type="binding site" description="via phosphate group" evidence="14">
    <location>
        <position position="64"/>
    </location>
    <ligand>
        <name>Mg(2+)</name>
        <dbReference type="ChEBI" id="CHEBI:18420"/>
    </ligand>
</feature>
<evidence type="ECO:0000256" key="9">
    <source>
        <dbReference type="ARBA" id="ARBA00031926"/>
    </source>
</evidence>
<evidence type="ECO:0000259" key="15">
    <source>
        <dbReference type="Pfam" id="PF00408"/>
    </source>
</evidence>
<keyword evidence="5" id="KW-0597">Phosphoprotein</keyword>
<gene>
    <name evidence="18" type="ORF">WJX81_006690</name>
</gene>
<evidence type="ECO:0000256" key="1">
    <source>
        <dbReference type="ARBA" id="ARBA00000558"/>
    </source>
</evidence>
<evidence type="ECO:0000256" key="3">
    <source>
        <dbReference type="ARBA" id="ARBA00010231"/>
    </source>
</evidence>
<dbReference type="FunFam" id="3.30.310.50:FF:000003">
    <property type="entry name" value="Phosphoacetylglucosamine mutase"/>
    <property type="match status" value="1"/>
</dbReference>
<dbReference type="Pfam" id="PF02878">
    <property type="entry name" value="PGM_PMM_I"/>
    <property type="match status" value="2"/>
</dbReference>
<dbReference type="PANTHER" id="PTHR45955:SF1">
    <property type="entry name" value="PHOSPHOACETYLGLUCOSAMINE MUTASE"/>
    <property type="match status" value="1"/>
</dbReference>
<dbReference type="InterPro" id="IPR049022">
    <property type="entry name" value="AMG1_III"/>
</dbReference>
<dbReference type="SUPFAM" id="SSF53738">
    <property type="entry name" value="Phosphoglucomutase, first 3 domains"/>
    <property type="match status" value="4"/>
</dbReference>
<dbReference type="GO" id="GO:0004610">
    <property type="term" value="F:phosphoacetylglucosamine mutase activity"/>
    <property type="evidence" value="ECO:0007669"/>
    <property type="project" value="UniProtKB-UniRule"/>
</dbReference>
<evidence type="ECO:0000313" key="19">
    <source>
        <dbReference type="Proteomes" id="UP001445335"/>
    </source>
</evidence>
<evidence type="ECO:0000256" key="7">
    <source>
        <dbReference type="ARBA" id="ARBA00022842"/>
    </source>
</evidence>
<dbReference type="FunFam" id="3.40.120.10:FF:000013">
    <property type="entry name" value="Phosphoacetylglucosamine mutase"/>
    <property type="match status" value="1"/>
</dbReference>
<protein>
    <recommendedName>
        <fullName evidence="4 11">Phosphoacetylglucosamine mutase</fullName>
        <shortName evidence="11">PAGM</shortName>
        <ecNumber evidence="4 11">5.4.2.3</ecNumber>
    </recommendedName>
    <alternativeName>
        <fullName evidence="10 11">Acetylglucosamine phosphomutase</fullName>
    </alternativeName>
    <alternativeName>
        <fullName evidence="9 11">N-acetylglucosamine-phosphate mutase</fullName>
    </alternativeName>
</protein>
<evidence type="ECO:0000256" key="6">
    <source>
        <dbReference type="ARBA" id="ARBA00022723"/>
    </source>
</evidence>